<gene>
    <name evidence="1" type="ORF">GQE99_04695</name>
</gene>
<name>A0A845LZU8_9RHOB</name>
<evidence type="ECO:0000313" key="2">
    <source>
        <dbReference type="Proteomes" id="UP000467322"/>
    </source>
</evidence>
<dbReference type="Proteomes" id="UP000467322">
    <property type="component" value="Unassembled WGS sequence"/>
</dbReference>
<keyword evidence="2" id="KW-1185">Reference proteome</keyword>
<reference evidence="1 2" key="1">
    <citation type="submission" date="2019-12" db="EMBL/GenBank/DDBJ databases">
        <title>Maritimibacter sp. nov. sp. isolated from sea sand.</title>
        <authorList>
            <person name="Kim J."/>
            <person name="Jeong S.E."/>
            <person name="Jung H.S."/>
            <person name="Jeon C.O."/>
        </authorList>
    </citation>
    <scope>NUCLEOTIDE SEQUENCE [LARGE SCALE GENOMIC DNA]</scope>
    <source>
        <strain evidence="1 2">DP07</strain>
    </source>
</reference>
<evidence type="ECO:0000313" key="1">
    <source>
        <dbReference type="EMBL" id="MZR12309.1"/>
    </source>
</evidence>
<accession>A0A845LZU8</accession>
<dbReference type="EMBL" id="WTUX01000010">
    <property type="protein sequence ID" value="MZR12309.1"/>
    <property type="molecule type" value="Genomic_DNA"/>
</dbReference>
<proteinExistence type="predicted"/>
<sequence length="122" mass="13349">MNPIALVRRFLTLGALGVVSLVGLKSWLDKERAEMRLEYYRELAEYHAAASLSGCIRRDSVIDLAMTQGWQVREAGGICDVAGALRVIPDAATPWRRGAPGFLIAFDGDGCQMPLPPECPFD</sequence>
<protein>
    <submittedName>
        <fullName evidence="1">Uncharacterized protein</fullName>
    </submittedName>
</protein>
<comment type="caution">
    <text evidence="1">The sequence shown here is derived from an EMBL/GenBank/DDBJ whole genome shotgun (WGS) entry which is preliminary data.</text>
</comment>
<organism evidence="1 2">
    <name type="scientific">Maritimibacter harenae</name>
    <dbReference type="NCBI Taxonomy" id="2606218"/>
    <lineage>
        <taxon>Bacteria</taxon>
        <taxon>Pseudomonadati</taxon>
        <taxon>Pseudomonadota</taxon>
        <taxon>Alphaproteobacteria</taxon>
        <taxon>Rhodobacterales</taxon>
        <taxon>Roseobacteraceae</taxon>
        <taxon>Maritimibacter</taxon>
    </lineage>
</organism>
<dbReference type="RefSeq" id="WP_161350427.1">
    <property type="nucleotide sequence ID" value="NZ_WTUX01000010.1"/>
</dbReference>
<dbReference type="AlphaFoldDB" id="A0A845LZU8"/>